<sequence length="749" mass="84338">MLVENSFSASVETTLLNASEYQDPSPVFNWMSLAETYQMIHKPPDESQVIFLEAFPVPDAMNLDELKHPKLQASCPEKALTSLVYTRRKRSVRPGGTEEHSPGKCKKQDDSLDDSVVPVYNTGESIKGKIRFNNCLVYSRKEKRGITSCVPTIGANDVFNSVHDCGETKRRGTRLDNFLVYTSRKKGGVNSNSCSISKHVSGGTKISGDQAHSSEYSQMGHIVNPGEIKSSDHGPVYSQSKQLVKSNGDTSDGLLVYSRRKQRGKSNGARVNGFLVYTRKKPRENSITDNTQATEVTSSSNDSSELASGSSKTGENDSDSDTDGSSSPFRRCKRCDKAGTVEKMLICDECEEAYHTRCCGVRMKEVAEIDDWLCRSCLKKKSSKTKIKGRISRERKWRVTEPFVIGVRVGKEFQADVPDWSGPTMSDTSFVGEPLEIEQSEYMHDLKKAKSGKKPRYVVNWLQCKEEDSNGDICGKWRRAPRSEVQTNDWECFCCVFWDPSHADCAVPQELETDEILKQLKYIKMMKMIQAAKTNVNKKTFETTDCDSSDTDGSISPFRQCKRCDKAGIVEKMLICDECEEAYHPRCCRVRVKEAAEMDDWVCRSCLKKKPSKTKIKGRSRERKWRVRGPFVIRIRVGKEFQADVPDWSGPIMSDTSFLGAPLVIDESEYMHDLKVVKNGKKPQSAENWLQCREEDRNGDICGKWRSMLSLYSGLLAQRYRPTSGNASAPSFGIHCMLIVPSLRSELSY</sequence>
<dbReference type="InterPro" id="IPR011011">
    <property type="entry name" value="Znf_FYVE_PHD"/>
</dbReference>
<dbReference type="PROSITE" id="PS50016">
    <property type="entry name" value="ZF_PHD_2"/>
    <property type="match status" value="2"/>
</dbReference>
<dbReference type="GO" id="GO:0006338">
    <property type="term" value="P:chromatin remodeling"/>
    <property type="evidence" value="ECO:0007669"/>
    <property type="project" value="InterPro"/>
</dbReference>
<feature type="compositionally biased region" description="Polar residues" evidence="5">
    <location>
        <begin position="237"/>
        <end position="250"/>
    </location>
</feature>
<dbReference type="PROSITE" id="PS51050">
    <property type="entry name" value="ZF_CW"/>
    <property type="match status" value="1"/>
</dbReference>
<protein>
    <recommendedName>
        <fullName evidence="9">PHD-type domain-containing protein</fullName>
    </recommendedName>
</protein>
<feature type="compositionally biased region" description="Basic and acidic residues" evidence="5">
    <location>
        <begin position="96"/>
        <end position="110"/>
    </location>
</feature>
<dbReference type="InterPro" id="IPR047171">
    <property type="entry name" value="BAZ1A"/>
</dbReference>
<feature type="region of interest" description="Disordered" evidence="5">
    <location>
        <begin position="223"/>
        <end position="329"/>
    </location>
</feature>
<feature type="region of interest" description="Disordered" evidence="5">
    <location>
        <begin position="86"/>
        <end position="111"/>
    </location>
</feature>
<evidence type="ECO:0000259" key="7">
    <source>
        <dbReference type="PROSITE" id="PS51050"/>
    </source>
</evidence>
<dbReference type="GO" id="GO:0003677">
    <property type="term" value="F:DNA binding"/>
    <property type="evidence" value="ECO:0007669"/>
    <property type="project" value="TreeGrafter"/>
</dbReference>
<evidence type="ECO:0000256" key="4">
    <source>
        <dbReference type="PROSITE-ProRule" id="PRU00146"/>
    </source>
</evidence>
<dbReference type="FunFam" id="3.30.40.100:FF:000005">
    <property type="entry name" value="uncharacterized protein LOC106759733 isoform X4"/>
    <property type="match status" value="1"/>
</dbReference>
<evidence type="ECO:0000256" key="5">
    <source>
        <dbReference type="SAM" id="MobiDB-lite"/>
    </source>
</evidence>
<dbReference type="Gene3D" id="3.30.40.10">
    <property type="entry name" value="Zinc/RING finger domain, C3HC4 (zinc finger)"/>
    <property type="match status" value="1"/>
</dbReference>
<keyword evidence="2 4" id="KW-0863">Zinc-finger</keyword>
<accession>A0A8S9J4J2</accession>
<dbReference type="PANTHER" id="PTHR46510:SF1">
    <property type="entry name" value="BROMODOMAIN ADJACENT TO ZINC FINGER DOMAIN PROTEIN 1A"/>
    <property type="match status" value="1"/>
</dbReference>
<dbReference type="Gene3D" id="2.30.30.1150">
    <property type="match status" value="1"/>
</dbReference>
<dbReference type="GO" id="GO:0045740">
    <property type="term" value="P:positive regulation of DNA replication"/>
    <property type="evidence" value="ECO:0007669"/>
    <property type="project" value="TreeGrafter"/>
</dbReference>
<feature type="domain" description="PHD-type" evidence="6">
    <location>
        <begin position="329"/>
        <end position="380"/>
    </location>
</feature>
<dbReference type="InterPro" id="IPR001965">
    <property type="entry name" value="Znf_PHD"/>
</dbReference>
<evidence type="ECO:0000256" key="3">
    <source>
        <dbReference type="ARBA" id="ARBA00022833"/>
    </source>
</evidence>
<dbReference type="Gene3D" id="3.30.40.100">
    <property type="match status" value="1"/>
</dbReference>
<dbReference type="AlphaFoldDB" id="A0A8S9J4J2"/>
<dbReference type="Pfam" id="PF00628">
    <property type="entry name" value="PHD"/>
    <property type="match status" value="2"/>
</dbReference>
<dbReference type="GO" id="GO:0006355">
    <property type="term" value="P:regulation of DNA-templated transcription"/>
    <property type="evidence" value="ECO:0007669"/>
    <property type="project" value="TreeGrafter"/>
</dbReference>
<evidence type="ECO:0000313" key="8">
    <source>
        <dbReference type="EMBL" id="KAF2576137.1"/>
    </source>
</evidence>
<dbReference type="GO" id="GO:0008270">
    <property type="term" value="F:zinc ion binding"/>
    <property type="evidence" value="ECO:0007669"/>
    <property type="project" value="UniProtKB-KW"/>
</dbReference>
<feature type="compositionally biased region" description="Polar residues" evidence="5">
    <location>
        <begin position="285"/>
        <end position="313"/>
    </location>
</feature>
<dbReference type="PROSITE" id="PS01359">
    <property type="entry name" value="ZF_PHD_1"/>
    <property type="match status" value="2"/>
</dbReference>
<dbReference type="PANTHER" id="PTHR46510">
    <property type="entry name" value="BROMODOMAIN ADJACENT TO ZINC FINGER DOMAIN PROTEIN 1A"/>
    <property type="match status" value="1"/>
</dbReference>
<keyword evidence="3" id="KW-0862">Zinc</keyword>
<evidence type="ECO:0000256" key="1">
    <source>
        <dbReference type="ARBA" id="ARBA00022723"/>
    </source>
</evidence>
<feature type="domain" description="PHD-type" evidence="6">
    <location>
        <begin position="558"/>
        <end position="609"/>
    </location>
</feature>
<name>A0A8S9J4J2_BRACR</name>
<evidence type="ECO:0000259" key="6">
    <source>
        <dbReference type="PROSITE" id="PS50016"/>
    </source>
</evidence>
<dbReference type="GO" id="GO:0008623">
    <property type="term" value="C:CHRAC"/>
    <property type="evidence" value="ECO:0007669"/>
    <property type="project" value="TreeGrafter"/>
</dbReference>
<dbReference type="InterPro" id="IPR013083">
    <property type="entry name" value="Znf_RING/FYVE/PHD"/>
</dbReference>
<dbReference type="InterPro" id="IPR011124">
    <property type="entry name" value="Znf_CW"/>
</dbReference>
<organism evidence="8">
    <name type="scientific">Brassica cretica</name>
    <name type="common">Mustard</name>
    <dbReference type="NCBI Taxonomy" id="69181"/>
    <lineage>
        <taxon>Eukaryota</taxon>
        <taxon>Viridiplantae</taxon>
        <taxon>Streptophyta</taxon>
        <taxon>Embryophyta</taxon>
        <taxon>Tracheophyta</taxon>
        <taxon>Spermatophyta</taxon>
        <taxon>Magnoliopsida</taxon>
        <taxon>eudicotyledons</taxon>
        <taxon>Gunneridae</taxon>
        <taxon>Pentapetalae</taxon>
        <taxon>rosids</taxon>
        <taxon>malvids</taxon>
        <taxon>Brassicales</taxon>
        <taxon>Brassicaceae</taxon>
        <taxon>Brassiceae</taxon>
        <taxon>Brassica</taxon>
    </lineage>
</organism>
<evidence type="ECO:0008006" key="9">
    <source>
        <dbReference type="Google" id="ProtNLM"/>
    </source>
</evidence>
<proteinExistence type="predicted"/>
<comment type="caution">
    <text evidence="8">The sequence shown here is derived from an EMBL/GenBank/DDBJ whole genome shotgun (WGS) entry which is preliminary data.</text>
</comment>
<gene>
    <name evidence="8" type="ORF">F2Q70_00001079</name>
</gene>
<evidence type="ECO:0000256" key="2">
    <source>
        <dbReference type="ARBA" id="ARBA00022771"/>
    </source>
</evidence>
<dbReference type="EMBL" id="QGKY02001015">
    <property type="protein sequence ID" value="KAF2576137.1"/>
    <property type="molecule type" value="Genomic_DNA"/>
</dbReference>
<dbReference type="GO" id="GO:0031445">
    <property type="term" value="P:regulation of heterochromatin formation"/>
    <property type="evidence" value="ECO:0007669"/>
    <property type="project" value="TreeGrafter"/>
</dbReference>
<keyword evidence="1" id="KW-0479">Metal-binding</keyword>
<dbReference type="GO" id="GO:0000228">
    <property type="term" value="C:nuclear chromosome"/>
    <property type="evidence" value="ECO:0007669"/>
    <property type="project" value="TreeGrafter"/>
</dbReference>
<feature type="domain" description="CW-type" evidence="7">
    <location>
        <begin position="455"/>
        <end position="513"/>
    </location>
</feature>
<reference evidence="8" key="1">
    <citation type="submission" date="2019-12" db="EMBL/GenBank/DDBJ databases">
        <title>Genome sequencing and annotation of Brassica cretica.</title>
        <authorList>
            <person name="Studholme D.J."/>
            <person name="Sarris P.F."/>
        </authorList>
    </citation>
    <scope>NUCLEOTIDE SEQUENCE</scope>
    <source>
        <strain evidence="8">PFS-102/07</strain>
        <tissue evidence="8">Leaf</tissue>
    </source>
</reference>
<dbReference type="InterPro" id="IPR019786">
    <property type="entry name" value="Zinc_finger_PHD-type_CS"/>
</dbReference>
<dbReference type="SMART" id="SM00249">
    <property type="entry name" value="PHD"/>
    <property type="match status" value="2"/>
</dbReference>
<dbReference type="SUPFAM" id="SSF57903">
    <property type="entry name" value="FYVE/PHD zinc finger"/>
    <property type="match status" value="2"/>
</dbReference>
<dbReference type="InterPro" id="IPR019787">
    <property type="entry name" value="Znf_PHD-finger"/>
</dbReference>